<dbReference type="eggNOG" id="COG5421">
    <property type="taxonomic scope" value="Bacteria"/>
</dbReference>
<dbReference type="AlphaFoldDB" id="Q3B5Q7"/>
<dbReference type="RefSeq" id="WP_011357199.1">
    <property type="nucleotide sequence ID" value="NC_007512.1"/>
</dbReference>
<dbReference type="NCBIfam" id="NF033559">
    <property type="entry name" value="transpos_IS1634"/>
    <property type="match status" value="1"/>
</dbReference>
<proteinExistence type="predicted"/>
<dbReference type="HOGENOM" id="CLU_022426_1_1_10"/>
<protein>
    <submittedName>
        <fullName evidence="2">Transposase, IS4 family</fullName>
    </submittedName>
</protein>
<dbReference type="GO" id="GO:0003677">
    <property type="term" value="F:DNA binding"/>
    <property type="evidence" value="ECO:0007669"/>
    <property type="project" value="InterPro"/>
</dbReference>
<dbReference type="EMBL" id="CP000096">
    <property type="protein sequence ID" value="ABB23324.1"/>
    <property type="molecule type" value="Genomic_DNA"/>
</dbReference>
<name>Q3B5Q7_CHLL3</name>
<dbReference type="GO" id="GO:0004803">
    <property type="term" value="F:transposase activity"/>
    <property type="evidence" value="ECO:0007669"/>
    <property type="project" value="InterPro"/>
</dbReference>
<sequence>MRGNLTVRKVKTASGATAVQVVRNEGRKRVIIKHVGSAHNERECEVLPARAESYGEAHQRQPGMFAGTPAPPSSSLFQNALAHTTLISLTRQFSRNTLFACARKCGLGRLPELYLDLALMRIIEPTSKLRTLELLQRYFNVSYLKRTAYRTLSKILEHQEEIETAAIQTACNDLKENFCLVLYDVTTLYFESFKEHDFQKPGFSKDNKPRQPHIVIGLITTRSGFPVMHEVFEGNTFEGNTMLDAVHRFQERVGETRPLIVADASMLSTARMQQLENKEYRYIAGARLADTSIGFIEQIHNELPRMDTASRRFSYAYAEQKVSVICEFSEARYKKDKREFDKQVERALKLLERNETGRRAKFLKKSKEKGKPFVFDTALQAKAEKLLGIKGYVTNIPEQEMPDAEVVANYRDLWHVEQAFRMNNLELKARPIFHHTKEAIRSHILVCFMAMMMGKYLEIKTGRSLRQIRDELWRVQEANIRDELTGEVYVLRMDPNELANSELIKLLDPEFPH</sequence>
<accession>Q3B5Q7</accession>
<dbReference type="STRING" id="319225.Plut_0436"/>
<dbReference type="Pfam" id="PF01609">
    <property type="entry name" value="DDE_Tnp_1"/>
    <property type="match status" value="1"/>
</dbReference>
<dbReference type="KEGG" id="plt:Plut_0436"/>
<keyword evidence="3" id="KW-1185">Reference proteome</keyword>
<reference evidence="3" key="1">
    <citation type="submission" date="2005-08" db="EMBL/GenBank/DDBJ databases">
        <title>Complete sequence of Pelodictyon luteolum DSM 273.</title>
        <authorList>
            <consortium name="US DOE Joint Genome Institute"/>
            <person name="Copeland A."/>
            <person name="Lucas S."/>
            <person name="Lapidus A."/>
            <person name="Barry K."/>
            <person name="Detter J.C."/>
            <person name="Glavina T."/>
            <person name="Hammon N."/>
            <person name="Israni S."/>
            <person name="Pitluck S."/>
            <person name="Bryant D."/>
            <person name="Schmutz J."/>
            <person name="Larimer F."/>
            <person name="Land M."/>
            <person name="Kyrpides N."/>
            <person name="Ivanova N."/>
            <person name="Richardson P."/>
        </authorList>
    </citation>
    <scope>NUCLEOTIDE SEQUENCE [LARGE SCALE GENOMIC DNA]</scope>
    <source>
        <strain evidence="3">DSM 273 / BCRC 81028 / 2530</strain>
    </source>
</reference>
<dbReference type="PANTHER" id="PTHR34614">
    <property type="match status" value="1"/>
</dbReference>
<evidence type="ECO:0000259" key="1">
    <source>
        <dbReference type="Pfam" id="PF01609"/>
    </source>
</evidence>
<dbReference type="Proteomes" id="UP000002709">
    <property type="component" value="Chromosome"/>
</dbReference>
<feature type="domain" description="Transposase IS4-like" evidence="1">
    <location>
        <begin position="180"/>
        <end position="453"/>
    </location>
</feature>
<dbReference type="InterPro" id="IPR012337">
    <property type="entry name" value="RNaseH-like_sf"/>
</dbReference>
<dbReference type="OrthoDB" id="740398at2"/>
<dbReference type="InterPro" id="IPR002559">
    <property type="entry name" value="Transposase_11"/>
</dbReference>
<gene>
    <name evidence="2" type="ordered locus">Plut_0436</name>
</gene>
<dbReference type="GO" id="GO:0006313">
    <property type="term" value="P:DNA transposition"/>
    <property type="evidence" value="ECO:0007669"/>
    <property type="project" value="InterPro"/>
</dbReference>
<dbReference type="SUPFAM" id="SSF53098">
    <property type="entry name" value="Ribonuclease H-like"/>
    <property type="match status" value="1"/>
</dbReference>
<dbReference type="PANTHER" id="PTHR34614:SF2">
    <property type="entry name" value="TRANSPOSASE IS4-LIKE DOMAIN-CONTAINING PROTEIN"/>
    <property type="match status" value="1"/>
</dbReference>
<organism evidence="2 3">
    <name type="scientific">Chlorobium luteolum (strain DSM 273 / BCRC 81028 / 2530)</name>
    <name type="common">Pelodictyon luteolum</name>
    <dbReference type="NCBI Taxonomy" id="319225"/>
    <lineage>
        <taxon>Bacteria</taxon>
        <taxon>Pseudomonadati</taxon>
        <taxon>Chlorobiota</taxon>
        <taxon>Chlorobiia</taxon>
        <taxon>Chlorobiales</taxon>
        <taxon>Chlorobiaceae</taxon>
        <taxon>Chlorobium/Pelodictyon group</taxon>
        <taxon>Pelodictyon</taxon>
    </lineage>
</organism>
<dbReference type="InterPro" id="IPR047654">
    <property type="entry name" value="IS1634_transpos"/>
</dbReference>
<evidence type="ECO:0000313" key="2">
    <source>
        <dbReference type="EMBL" id="ABB23324.1"/>
    </source>
</evidence>
<evidence type="ECO:0000313" key="3">
    <source>
        <dbReference type="Proteomes" id="UP000002709"/>
    </source>
</evidence>